<evidence type="ECO:0000313" key="2">
    <source>
        <dbReference type="Proteomes" id="UP000680866"/>
    </source>
</evidence>
<proteinExistence type="predicted"/>
<accession>A0A810N8H0</accession>
<dbReference type="Pfam" id="PF14078">
    <property type="entry name" value="DUF4259"/>
    <property type="match status" value="1"/>
</dbReference>
<organism evidence="1 2">
    <name type="scientific">Polymorphospora rubra</name>
    <dbReference type="NCBI Taxonomy" id="338584"/>
    <lineage>
        <taxon>Bacteria</taxon>
        <taxon>Bacillati</taxon>
        <taxon>Actinomycetota</taxon>
        <taxon>Actinomycetes</taxon>
        <taxon>Micromonosporales</taxon>
        <taxon>Micromonosporaceae</taxon>
        <taxon>Polymorphospora</taxon>
    </lineage>
</organism>
<dbReference type="KEGG" id="pry:Prubr_63410"/>
<keyword evidence="2" id="KW-1185">Reference proteome</keyword>
<evidence type="ECO:0000313" key="1">
    <source>
        <dbReference type="EMBL" id="BCJ69320.1"/>
    </source>
</evidence>
<gene>
    <name evidence="1" type="ORF">Prubr_63410</name>
</gene>
<dbReference type="Proteomes" id="UP000680866">
    <property type="component" value="Chromosome"/>
</dbReference>
<protein>
    <submittedName>
        <fullName evidence="1">Uncharacterized protein</fullName>
    </submittedName>
</protein>
<sequence>MAVCRNEGDVGTFGTGPFSSDGALDFLDEVAERPPQQRAEVLRRAFGYVVANRDLLWREFFPDEVVAAAALVAAALPGGEHLQNRLAQVSDEPRAVMLPGPVPDLAAPALEALRFVAGPGGPWHQGWTTETNRAEAQQTIDGLTAILRAANS</sequence>
<name>A0A810N8H0_9ACTN</name>
<dbReference type="EMBL" id="AP023359">
    <property type="protein sequence ID" value="BCJ69320.1"/>
    <property type="molecule type" value="Genomic_DNA"/>
</dbReference>
<dbReference type="InterPro" id="IPR025355">
    <property type="entry name" value="DUF4259"/>
</dbReference>
<dbReference type="AlphaFoldDB" id="A0A810N8H0"/>
<reference evidence="1" key="1">
    <citation type="submission" date="2020-08" db="EMBL/GenBank/DDBJ databases">
        <title>Whole genome shotgun sequence of Polymorphospora rubra NBRC 101157.</title>
        <authorList>
            <person name="Komaki H."/>
            <person name="Tamura T."/>
        </authorList>
    </citation>
    <scope>NUCLEOTIDE SEQUENCE</scope>
    <source>
        <strain evidence="1">NBRC 101157</strain>
    </source>
</reference>